<dbReference type="GO" id="GO:0005739">
    <property type="term" value="C:mitochondrion"/>
    <property type="evidence" value="ECO:0007669"/>
    <property type="project" value="UniProtKB-SubCell"/>
</dbReference>
<dbReference type="EMBL" id="JAKJXP020000013">
    <property type="protein sequence ID" value="KAK7755393.1"/>
    <property type="molecule type" value="Genomic_DNA"/>
</dbReference>
<evidence type="ECO:0000256" key="9">
    <source>
        <dbReference type="SAM" id="Phobius"/>
    </source>
</evidence>
<feature type="transmembrane region" description="Helical" evidence="9">
    <location>
        <begin position="374"/>
        <end position="392"/>
    </location>
</feature>
<reference evidence="10 11" key="1">
    <citation type="submission" date="2024-02" db="EMBL/GenBank/DDBJ databases">
        <title>De novo assembly and annotation of 12 fungi associated with fruit tree decline syndrome in Ontario, Canada.</title>
        <authorList>
            <person name="Sulman M."/>
            <person name="Ellouze W."/>
            <person name="Ilyukhin E."/>
        </authorList>
    </citation>
    <scope>NUCLEOTIDE SEQUENCE [LARGE SCALE GENOMIC DNA]</scope>
    <source>
        <strain evidence="10 11">M11/M66-122</strain>
    </source>
</reference>
<dbReference type="InterPro" id="IPR024461">
    <property type="entry name" value="CCDC90-like"/>
</dbReference>
<keyword evidence="3 9" id="KW-0812">Transmembrane</keyword>
<evidence type="ECO:0000313" key="11">
    <source>
        <dbReference type="Proteomes" id="UP001320420"/>
    </source>
</evidence>
<protein>
    <recommendedName>
        <fullName evidence="12">MOZ protein represents a chromatin-associated acetyltransferase</fullName>
    </recommendedName>
</protein>
<dbReference type="GO" id="GO:0016020">
    <property type="term" value="C:membrane"/>
    <property type="evidence" value="ECO:0007669"/>
    <property type="project" value="UniProtKB-SubCell"/>
</dbReference>
<dbReference type="Pfam" id="PF07798">
    <property type="entry name" value="CCDC90-like"/>
    <property type="match status" value="1"/>
</dbReference>
<evidence type="ECO:0000313" key="10">
    <source>
        <dbReference type="EMBL" id="KAK7755393.1"/>
    </source>
</evidence>
<feature type="compositionally biased region" description="Basic and acidic residues" evidence="8">
    <location>
        <begin position="123"/>
        <end position="144"/>
    </location>
</feature>
<keyword evidence="7 9" id="KW-0472">Membrane</keyword>
<dbReference type="AlphaFoldDB" id="A0AAN9V8C7"/>
<evidence type="ECO:0008006" key="12">
    <source>
        <dbReference type="Google" id="ProtNLM"/>
    </source>
</evidence>
<evidence type="ECO:0000256" key="4">
    <source>
        <dbReference type="ARBA" id="ARBA00022989"/>
    </source>
</evidence>
<evidence type="ECO:0000256" key="1">
    <source>
        <dbReference type="ARBA" id="ARBA00004173"/>
    </source>
</evidence>
<evidence type="ECO:0000256" key="6">
    <source>
        <dbReference type="ARBA" id="ARBA00023128"/>
    </source>
</evidence>
<keyword evidence="5" id="KW-0175">Coiled coil</keyword>
<feature type="compositionally biased region" description="Basic and acidic residues" evidence="8">
    <location>
        <begin position="80"/>
        <end position="95"/>
    </location>
</feature>
<dbReference type="Proteomes" id="UP001320420">
    <property type="component" value="Unassembled WGS sequence"/>
</dbReference>
<proteinExistence type="predicted"/>
<keyword evidence="6" id="KW-0496">Mitochondrion</keyword>
<evidence type="ECO:0000256" key="3">
    <source>
        <dbReference type="ARBA" id="ARBA00022692"/>
    </source>
</evidence>
<feature type="region of interest" description="Disordered" evidence="8">
    <location>
        <begin position="36"/>
        <end position="186"/>
    </location>
</feature>
<comment type="subcellular location">
    <subcellularLocation>
        <location evidence="2">Membrane</location>
    </subcellularLocation>
    <subcellularLocation>
        <location evidence="1">Mitochondrion</location>
    </subcellularLocation>
</comment>
<keyword evidence="11" id="KW-1185">Reference proteome</keyword>
<name>A0AAN9V8C7_9PEZI</name>
<comment type="caution">
    <text evidence="10">The sequence shown here is derived from an EMBL/GenBank/DDBJ whole genome shotgun (WGS) entry which is preliminary data.</text>
</comment>
<dbReference type="PANTHER" id="PTHR14360">
    <property type="entry name" value="PROTEIN FMP32, MITOCHONDRIAL"/>
    <property type="match status" value="1"/>
</dbReference>
<feature type="compositionally biased region" description="Polar residues" evidence="8">
    <location>
        <begin position="44"/>
        <end position="58"/>
    </location>
</feature>
<evidence type="ECO:0000256" key="5">
    <source>
        <dbReference type="ARBA" id="ARBA00023054"/>
    </source>
</evidence>
<accession>A0AAN9V8C7</accession>
<dbReference type="PANTHER" id="PTHR14360:SF12">
    <property type="entry name" value="MOZ PROTEIN REPRESENTS A CHROMATIN-ASSOCIATED ACETYLTRANSFERASE"/>
    <property type="match status" value="1"/>
</dbReference>
<evidence type="ECO:0000256" key="7">
    <source>
        <dbReference type="ARBA" id="ARBA00023136"/>
    </source>
</evidence>
<sequence>MLSSLATMSTARLTFLYPHLFRSARLAESATQITNTRCRKPSGQHRQYATAFSPSPSTRHAVFERHGKAVEPAPATSKPTPDDLKLPQPDKKAQPPKDPWGSKNPKVSKTPPQAPAPGIGGKFEAKEGGQDKTATKETATRETGKTNNAPNQPEKKDAESPSPPTEAPAQAGRQASQVLQAEEQMRTSGPMEVVLHMPPPGSAHSPHLSMPRYMHHFDTYTLVKQLEKEGYTKEQAITLMKAVRVMLGQNLDVAQEGLVSKRDVDNETYLFNAACSELSAEVTNNRRIADENTRQQRTHLQHEVDILNQRMSQDLQTLKDDVKGMFNDRKMTVREEQRTMESQIQQINLKISVLLNSDAKSDIESLRWILIRRSAVGILFMAFMTLATLRYASYVGQRRKREAEEQARQAERLRLNGGKEDHAPPVDAARILAAN</sequence>
<keyword evidence="4 9" id="KW-1133">Transmembrane helix</keyword>
<organism evidence="10 11">
    <name type="scientific">Diatrype stigma</name>
    <dbReference type="NCBI Taxonomy" id="117547"/>
    <lineage>
        <taxon>Eukaryota</taxon>
        <taxon>Fungi</taxon>
        <taxon>Dikarya</taxon>
        <taxon>Ascomycota</taxon>
        <taxon>Pezizomycotina</taxon>
        <taxon>Sordariomycetes</taxon>
        <taxon>Xylariomycetidae</taxon>
        <taxon>Xylariales</taxon>
        <taxon>Diatrypaceae</taxon>
        <taxon>Diatrype</taxon>
    </lineage>
</organism>
<evidence type="ECO:0000256" key="2">
    <source>
        <dbReference type="ARBA" id="ARBA00004370"/>
    </source>
</evidence>
<gene>
    <name evidence="10" type="ORF">SLS62_002620</name>
</gene>
<evidence type="ECO:0000256" key="8">
    <source>
        <dbReference type="SAM" id="MobiDB-lite"/>
    </source>
</evidence>
<dbReference type="Gene3D" id="1.20.5.340">
    <property type="match status" value="1"/>
</dbReference>